<dbReference type="GO" id="GO:0005634">
    <property type="term" value="C:nucleus"/>
    <property type="evidence" value="ECO:0000318"/>
    <property type="project" value="GO_Central"/>
</dbReference>
<dbReference type="PANTHER" id="PTHR10252:SF144">
    <property type="entry name" value="HISTONE H2A_H2B_H3 DOMAIN-CONTAINING PROTEIN"/>
    <property type="match status" value="1"/>
</dbReference>
<dbReference type="Gramene" id="HORVU.MOREX.r2.7HG0611790.1">
    <property type="protein sequence ID" value="HORVU.MOREX.r2.7HG0611790.1.CDS.1"/>
    <property type="gene ID" value="HORVU.MOREX.r2.7HG0611790"/>
</dbReference>
<evidence type="ECO:0000259" key="10">
    <source>
        <dbReference type="Pfam" id="PF00125"/>
    </source>
</evidence>
<dbReference type="GO" id="GO:0006357">
    <property type="term" value="P:regulation of transcription by RNA polymerase II"/>
    <property type="evidence" value="ECO:0000318"/>
    <property type="project" value="GO_Central"/>
</dbReference>
<dbReference type="KEGG" id="hvg:123413232"/>
<evidence type="ECO:0000256" key="8">
    <source>
        <dbReference type="ARBA" id="ARBA00059992"/>
    </source>
</evidence>
<comment type="subunit">
    <text evidence="6">Heterotrimeric transcription factor composed of three components, NF-YA, NF-YB and NF-YC. NF-YB and NF-YC must interact and dimerize for NF-YA association and DNA binding.</text>
</comment>
<dbReference type="Proteomes" id="UP000011116">
    <property type="component" value="Chromosome 7H"/>
</dbReference>
<evidence type="ECO:0000256" key="3">
    <source>
        <dbReference type="ARBA" id="ARBA00023125"/>
    </source>
</evidence>
<accession>A0A8I6Z6F0</accession>
<dbReference type="GeneID" id="123413232"/>
<dbReference type="Pfam" id="PF00125">
    <property type="entry name" value="Histone"/>
    <property type="match status" value="1"/>
</dbReference>
<dbReference type="PANTHER" id="PTHR10252">
    <property type="entry name" value="HISTONE-LIKE TRANSCRIPTION FACTOR CCAAT-RELATED"/>
    <property type="match status" value="1"/>
</dbReference>
<evidence type="ECO:0000313" key="12">
    <source>
        <dbReference type="Proteomes" id="UP000011116"/>
    </source>
</evidence>
<reference evidence="12" key="1">
    <citation type="journal article" date="2012" name="Nature">
        <title>A physical, genetic and functional sequence assembly of the barley genome.</title>
        <authorList>
            <consortium name="The International Barley Genome Sequencing Consortium"/>
            <person name="Mayer K.F."/>
            <person name="Waugh R."/>
            <person name="Brown J.W."/>
            <person name="Schulman A."/>
            <person name="Langridge P."/>
            <person name="Platzer M."/>
            <person name="Fincher G.B."/>
            <person name="Muehlbauer G.J."/>
            <person name="Sato K."/>
            <person name="Close T.J."/>
            <person name="Wise R.P."/>
            <person name="Stein N."/>
        </authorList>
    </citation>
    <scope>NUCLEOTIDE SEQUENCE [LARGE SCALE GENOMIC DNA]</scope>
    <source>
        <strain evidence="12">cv. Morex</strain>
    </source>
</reference>
<dbReference type="GO" id="GO:0046982">
    <property type="term" value="F:protein heterodimerization activity"/>
    <property type="evidence" value="ECO:0007669"/>
    <property type="project" value="InterPro"/>
</dbReference>
<name>A0A8I6Z6F0_HORVV</name>
<proteinExistence type="inferred from homology"/>
<evidence type="ECO:0000256" key="4">
    <source>
        <dbReference type="ARBA" id="ARBA00023163"/>
    </source>
</evidence>
<evidence type="ECO:0000256" key="5">
    <source>
        <dbReference type="ARBA" id="ARBA00023242"/>
    </source>
</evidence>
<dbReference type="OrthoDB" id="1272441at2759"/>
<dbReference type="EnsemblPlants" id="HORVU.MOREX.r3.7HG0737680.1">
    <property type="protein sequence ID" value="HORVU.MOREX.r3.7HG0737680.1.CDS1"/>
    <property type="gene ID" value="HORVU.MOREX.r3.7HG0737680"/>
</dbReference>
<dbReference type="SUPFAM" id="SSF47113">
    <property type="entry name" value="Histone-fold"/>
    <property type="match status" value="1"/>
</dbReference>
<sequence>MGDVAGGSQVRPASAYPPGATVAAGPGITPAGSQPTPPLPAANPTHLTAQKQLMYEQSQEYQQQLQQLHHRRLQHFWAERRSEIEQATVIKNHHHMHLKRIRKIMKADEGADMMIAAEAPVLFAKACEMLTLEMTMRSWMVTEENKRRILKKSDVAAAVARTDVYDFLVDIIPMDEMEEEGAGIRRAWQLPPLGAPAGAYPPQLQVPGAAMVHGGEQVPQGHLHLPHVWIDRQVQQRKGQDDAEDHQSESG</sequence>
<dbReference type="FunFam" id="1.10.20.10:FF:000062">
    <property type="entry name" value="Nuclear transcription factor Y subunit C"/>
    <property type="match status" value="1"/>
</dbReference>
<comment type="function">
    <text evidence="8">Stimulates the transcription of various genes by recognizing and binding to a CCAAT motif in promoters.</text>
</comment>
<evidence type="ECO:0000256" key="6">
    <source>
        <dbReference type="ARBA" id="ARBA00025911"/>
    </source>
</evidence>
<reference evidence="11" key="2">
    <citation type="submission" date="2020-10" db="EMBL/GenBank/DDBJ databases">
        <authorList>
            <person name="Scholz U."/>
            <person name="Mascher M."/>
            <person name="Fiebig A."/>
        </authorList>
    </citation>
    <scope>NUCLEOTIDE SEQUENCE [LARGE SCALE GENOMIC DNA]</scope>
    <source>
        <strain evidence="11">cv. Morex</strain>
    </source>
</reference>
<evidence type="ECO:0000256" key="1">
    <source>
        <dbReference type="ARBA" id="ARBA00004123"/>
    </source>
</evidence>
<dbReference type="GO" id="GO:0000981">
    <property type="term" value="F:DNA-binding transcription factor activity, RNA polymerase II-specific"/>
    <property type="evidence" value="ECO:0000318"/>
    <property type="project" value="GO_Central"/>
</dbReference>
<evidence type="ECO:0000256" key="7">
    <source>
        <dbReference type="ARBA" id="ARBA00038129"/>
    </source>
</evidence>
<dbReference type="InterPro" id="IPR007125">
    <property type="entry name" value="H2A/H2B/H3"/>
</dbReference>
<dbReference type="InterPro" id="IPR050568">
    <property type="entry name" value="Transcr_DNA_Rep_Reg"/>
</dbReference>
<dbReference type="GO" id="GO:0003677">
    <property type="term" value="F:DNA binding"/>
    <property type="evidence" value="ECO:0007669"/>
    <property type="project" value="UniProtKB-KW"/>
</dbReference>
<dbReference type="Gene3D" id="1.10.20.10">
    <property type="entry name" value="Histone, subunit A"/>
    <property type="match status" value="1"/>
</dbReference>
<feature type="region of interest" description="Disordered" evidence="9">
    <location>
        <begin position="1"/>
        <end position="44"/>
    </location>
</feature>
<dbReference type="RefSeq" id="XP_044962111.1">
    <property type="nucleotide sequence ID" value="XM_045106176.1"/>
</dbReference>
<keyword evidence="3" id="KW-0238">DNA-binding</keyword>
<keyword evidence="12" id="KW-1185">Reference proteome</keyword>
<dbReference type="AlphaFoldDB" id="A0A8I6Z6F0"/>
<organism evidence="11 12">
    <name type="scientific">Hordeum vulgare subsp. vulgare</name>
    <name type="common">Domesticated barley</name>
    <dbReference type="NCBI Taxonomy" id="112509"/>
    <lineage>
        <taxon>Eukaryota</taxon>
        <taxon>Viridiplantae</taxon>
        <taxon>Streptophyta</taxon>
        <taxon>Embryophyta</taxon>
        <taxon>Tracheophyta</taxon>
        <taxon>Spermatophyta</taxon>
        <taxon>Magnoliopsida</taxon>
        <taxon>Liliopsida</taxon>
        <taxon>Poales</taxon>
        <taxon>Poaceae</taxon>
        <taxon>BOP clade</taxon>
        <taxon>Pooideae</taxon>
        <taxon>Triticodae</taxon>
        <taxon>Triticeae</taxon>
        <taxon>Hordeinae</taxon>
        <taxon>Hordeum</taxon>
    </lineage>
</organism>
<keyword evidence="2" id="KW-0805">Transcription regulation</keyword>
<reference evidence="11" key="3">
    <citation type="submission" date="2022-01" db="UniProtKB">
        <authorList>
            <consortium name="EnsemblPlants"/>
        </authorList>
    </citation>
    <scope>IDENTIFICATION</scope>
    <source>
        <strain evidence="11">subsp. vulgare</strain>
    </source>
</reference>
<dbReference type="SMR" id="A0A8I6Z6F0"/>
<dbReference type="Gramene" id="HORVU.MOREX.r3.7HG0737680.1">
    <property type="protein sequence ID" value="HORVU.MOREX.r3.7HG0737680.1.CDS1"/>
    <property type="gene ID" value="HORVU.MOREX.r3.7HG0737680"/>
</dbReference>
<keyword evidence="4" id="KW-0804">Transcription</keyword>
<evidence type="ECO:0000256" key="9">
    <source>
        <dbReference type="SAM" id="MobiDB-lite"/>
    </source>
</evidence>
<comment type="similarity">
    <text evidence="7">Belongs to the NFYC/HAP5 subunit family.</text>
</comment>
<dbReference type="CDD" id="cd22908">
    <property type="entry name" value="HFD_NFYC-like"/>
    <property type="match status" value="1"/>
</dbReference>
<dbReference type="InterPro" id="IPR009072">
    <property type="entry name" value="Histone-fold"/>
</dbReference>
<gene>
    <name evidence="11" type="primary">LOC123413232</name>
</gene>
<protein>
    <recommendedName>
        <fullName evidence="10">Core Histone H2A/H2B/H3 domain-containing protein</fullName>
    </recommendedName>
</protein>
<keyword evidence="5" id="KW-0539">Nucleus</keyword>
<comment type="subcellular location">
    <subcellularLocation>
        <location evidence="1">Nucleus</location>
    </subcellularLocation>
</comment>
<feature type="domain" description="Core Histone H2A/H2B/H3" evidence="10">
    <location>
        <begin position="92"/>
        <end position="159"/>
    </location>
</feature>
<evidence type="ECO:0000256" key="2">
    <source>
        <dbReference type="ARBA" id="ARBA00023015"/>
    </source>
</evidence>
<evidence type="ECO:0000313" key="11">
    <source>
        <dbReference type="EnsemblPlants" id="HORVU.MOREX.r3.7HG0737680.1.CDS1"/>
    </source>
</evidence>